<dbReference type="PANTHER" id="PTHR43056">
    <property type="entry name" value="PEPTIDASE S9 PROLYL OLIGOPEPTIDASE"/>
    <property type="match status" value="1"/>
</dbReference>
<dbReference type="InterPro" id="IPR029058">
    <property type="entry name" value="AB_hydrolase_fold"/>
</dbReference>
<comment type="caution">
    <text evidence="3">The sequence shown here is derived from an EMBL/GenBank/DDBJ whole genome shotgun (WGS) entry which is preliminary data.</text>
</comment>
<keyword evidence="1" id="KW-0378">Hydrolase</keyword>
<proteinExistence type="predicted"/>
<dbReference type="GO" id="GO:0008239">
    <property type="term" value="F:dipeptidyl-peptidase activity"/>
    <property type="evidence" value="ECO:0007669"/>
    <property type="project" value="InterPro"/>
</dbReference>
<dbReference type="Pfam" id="PF08530">
    <property type="entry name" value="PepX_C"/>
    <property type="match status" value="1"/>
</dbReference>
<evidence type="ECO:0000259" key="2">
    <source>
        <dbReference type="SMART" id="SM00939"/>
    </source>
</evidence>
<dbReference type="RefSeq" id="WP_184859665.1">
    <property type="nucleotide sequence ID" value="NZ_BAAAWY010000047.1"/>
</dbReference>
<dbReference type="NCBIfam" id="TIGR00976">
    <property type="entry name" value="CocE_NonD"/>
    <property type="match status" value="1"/>
</dbReference>
<dbReference type="InterPro" id="IPR005674">
    <property type="entry name" value="CocE/Ser_esterase"/>
</dbReference>
<keyword evidence="4" id="KW-1185">Reference proteome</keyword>
<dbReference type="EMBL" id="JACHIR010000001">
    <property type="protein sequence ID" value="MBB5890297.1"/>
    <property type="molecule type" value="Genomic_DNA"/>
</dbReference>
<dbReference type="PANTHER" id="PTHR43056:SF10">
    <property type="entry name" value="COCE_NOND FAMILY, PUTATIVE (AFU_ORTHOLOGUE AFUA_7G00600)-RELATED"/>
    <property type="match status" value="1"/>
</dbReference>
<dbReference type="InterPro" id="IPR013736">
    <property type="entry name" value="Xaa-Pro_dipept_C"/>
</dbReference>
<evidence type="ECO:0000256" key="1">
    <source>
        <dbReference type="ARBA" id="ARBA00022801"/>
    </source>
</evidence>
<feature type="domain" description="Xaa-Pro dipeptidyl-peptidase C-terminal" evidence="2">
    <location>
        <begin position="271"/>
        <end position="508"/>
    </location>
</feature>
<dbReference type="SUPFAM" id="SSF53474">
    <property type="entry name" value="alpha/beta-Hydrolases"/>
    <property type="match status" value="1"/>
</dbReference>
<dbReference type="InterPro" id="IPR000383">
    <property type="entry name" value="Xaa-Pro-like_dom"/>
</dbReference>
<dbReference type="AlphaFoldDB" id="A0A7W9KCX2"/>
<dbReference type="InterPro" id="IPR008979">
    <property type="entry name" value="Galactose-bd-like_sf"/>
</dbReference>
<dbReference type="SUPFAM" id="SSF49785">
    <property type="entry name" value="Galactose-binding domain-like"/>
    <property type="match status" value="1"/>
</dbReference>
<protein>
    <recommendedName>
        <fullName evidence="2">Xaa-Pro dipeptidyl-peptidase C-terminal domain-containing protein</fullName>
    </recommendedName>
</protein>
<evidence type="ECO:0000313" key="4">
    <source>
        <dbReference type="Proteomes" id="UP000585638"/>
    </source>
</evidence>
<dbReference type="SMART" id="SM00939">
    <property type="entry name" value="PepX_C"/>
    <property type="match status" value="1"/>
</dbReference>
<gene>
    <name evidence="3" type="ORF">BJ998_001493</name>
</gene>
<dbReference type="Gene3D" id="2.60.120.260">
    <property type="entry name" value="Galactose-binding domain-like"/>
    <property type="match status" value="1"/>
</dbReference>
<dbReference type="Gene3D" id="1.10.3020.10">
    <property type="entry name" value="alpha-amino acid ester hydrolase ( Helical cap domain)"/>
    <property type="match status" value="1"/>
</dbReference>
<dbReference type="Gene3D" id="3.40.50.1820">
    <property type="entry name" value="alpha/beta hydrolase"/>
    <property type="match status" value="1"/>
</dbReference>
<sequence>MRFIVDTDVRVVTRDGTALATNVWRPADERPAPVLLLRTPYGKDDIASYGGNRPNLFALLEAGYAVVIQCCRGTARSEGVHVPHETEAADSADTIAWLREQPWCDGNIGGFGASYQGAVQWQSAELLQAVAPTFATADFYLAPWYSPGGAMSLHTVLTWITANAAGEALKAGAVADLPEIMRQQYDTLPTRDHPVLAKHFPWLDTVFDHPEHDGYWQRLAPAAKAPALSVGGWYDVFVNETVRGHNERLVIGPWTHLSTDYRSANLTDAHLRFFDQWLRGKPDDSAPVRIFVMGIDQWRDEQAWPLPDTRRMDYFLGDGTLSGTVLSSGSLTYRYDPLDPVPTIGGNTLAADAGPRDQRPVEAREDVLCFTGPPLTDPLEVTGHVSLTLFVSSSAVDTDFMGKLVDVHPDGTAINLCEGMLRARYRHSLSAPELLTPGRVYELTLDLSVTSNVFLPGHRIRLEVASSNFPRYDRNPNTGGVVAAAGAADVVVAENTVHFGAARPSRLSLPVIDRVTST</sequence>
<accession>A0A7W9KCX2</accession>
<organism evidence="3 4">
    <name type="scientific">Kutzneria kofuensis</name>
    <dbReference type="NCBI Taxonomy" id="103725"/>
    <lineage>
        <taxon>Bacteria</taxon>
        <taxon>Bacillati</taxon>
        <taxon>Actinomycetota</taxon>
        <taxon>Actinomycetes</taxon>
        <taxon>Pseudonocardiales</taxon>
        <taxon>Pseudonocardiaceae</taxon>
        <taxon>Kutzneria</taxon>
    </lineage>
</organism>
<dbReference type="Pfam" id="PF02129">
    <property type="entry name" value="Peptidase_S15"/>
    <property type="match status" value="1"/>
</dbReference>
<name>A0A7W9KCX2_9PSEU</name>
<dbReference type="InterPro" id="IPR050585">
    <property type="entry name" value="Xaa-Pro_dipeptidyl-ppase/CocE"/>
</dbReference>
<reference evidence="3 4" key="1">
    <citation type="submission" date="2020-08" db="EMBL/GenBank/DDBJ databases">
        <title>Sequencing the genomes of 1000 actinobacteria strains.</title>
        <authorList>
            <person name="Klenk H.-P."/>
        </authorList>
    </citation>
    <scope>NUCLEOTIDE SEQUENCE [LARGE SCALE GENOMIC DNA]</scope>
    <source>
        <strain evidence="3 4">DSM 43851</strain>
    </source>
</reference>
<evidence type="ECO:0000313" key="3">
    <source>
        <dbReference type="EMBL" id="MBB5890297.1"/>
    </source>
</evidence>
<dbReference type="Proteomes" id="UP000585638">
    <property type="component" value="Unassembled WGS sequence"/>
</dbReference>